<sequence length="92" mass="9990">MNVSEVSKLMDTILSIPGMNDPVKIDLKISRRQVLVLSHVIERGVTGKEGSMAGLLESLPKEALTELGQLSGECLQKAGLVELYEKLKNLGK</sequence>
<comment type="caution">
    <text evidence="1">The sequence shown here is derived from an EMBL/GenBank/DDBJ whole genome shotgun (WGS) entry which is preliminary data.</text>
</comment>
<evidence type="ECO:0000313" key="1">
    <source>
        <dbReference type="EMBL" id="TWI87807.1"/>
    </source>
</evidence>
<dbReference type="EMBL" id="VLLG01000003">
    <property type="protein sequence ID" value="TWI87807.1"/>
    <property type="molecule type" value="Genomic_DNA"/>
</dbReference>
<dbReference type="Proteomes" id="UP000316778">
    <property type="component" value="Unassembled WGS sequence"/>
</dbReference>
<proteinExistence type="predicted"/>
<dbReference type="OrthoDB" id="798544at2"/>
<evidence type="ECO:0000313" key="2">
    <source>
        <dbReference type="Proteomes" id="UP000316778"/>
    </source>
</evidence>
<organism evidence="1 2">
    <name type="scientific">Chitinophaga japonensis</name>
    <name type="common">Flexibacter japonensis</name>
    <dbReference type="NCBI Taxonomy" id="104662"/>
    <lineage>
        <taxon>Bacteria</taxon>
        <taxon>Pseudomonadati</taxon>
        <taxon>Bacteroidota</taxon>
        <taxon>Chitinophagia</taxon>
        <taxon>Chitinophagales</taxon>
        <taxon>Chitinophagaceae</taxon>
        <taxon>Chitinophaga</taxon>
    </lineage>
</organism>
<keyword evidence="2" id="KW-1185">Reference proteome</keyword>
<accession>A0A562T2B5</accession>
<reference evidence="1 2" key="1">
    <citation type="journal article" date="2013" name="Stand. Genomic Sci.">
        <title>Genomic Encyclopedia of Type Strains, Phase I: The one thousand microbial genomes (KMG-I) project.</title>
        <authorList>
            <person name="Kyrpides N.C."/>
            <person name="Woyke T."/>
            <person name="Eisen J.A."/>
            <person name="Garrity G."/>
            <person name="Lilburn T.G."/>
            <person name="Beck B.J."/>
            <person name="Whitman W.B."/>
            <person name="Hugenholtz P."/>
            <person name="Klenk H.P."/>
        </authorList>
    </citation>
    <scope>NUCLEOTIDE SEQUENCE [LARGE SCALE GENOMIC DNA]</scope>
    <source>
        <strain evidence="1 2">DSM 13484</strain>
    </source>
</reference>
<dbReference type="AlphaFoldDB" id="A0A562T2B5"/>
<gene>
    <name evidence="1" type="ORF">LX66_1878</name>
</gene>
<name>A0A562T2B5_CHIJA</name>
<protein>
    <submittedName>
        <fullName evidence="1">Uncharacterized protein</fullName>
    </submittedName>
</protein>